<dbReference type="Gene3D" id="3.30.750.44">
    <property type="match status" value="1"/>
</dbReference>
<dbReference type="RefSeq" id="WP_111529014.1">
    <property type="nucleotide sequence ID" value="NZ_JBHRSG010000003.1"/>
</dbReference>
<name>A0A328AMR8_9CAUL</name>
<dbReference type="PANTHER" id="PTHR11261:SF3">
    <property type="entry name" value="RETINOL-BINDING PROTEIN 3"/>
    <property type="match status" value="1"/>
</dbReference>
<dbReference type="GO" id="GO:0006508">
    <property type="term" value="P:proteolysis"/>
    <property type="evidence" value="ECO:0007669"/>
    <property type="project" value="InterPro"/>
</dbReference>
<reference evidence="4" key="1">
    <citation type="submission" date="2018-05" db="EMBL/GenBank/DDBJ databases">
        <authorList>
            <person name="Li X."/>
        </authorList>
    </citation>
    <scope>NUCLEOTIDE SEQUENCE [LARGE SCALE GENOMIC DNA]</scope>
    <source>
        <strain evidence="4">LX32</strain>
    </source>
</reference>
<dbReference type="EMBL" id="QFYQ01000001">
    <property type="protein sequence ID" value="RAK55266.1"/>
    <property type="molecule type" value="Genomic_DNA"/>
</dbReference>
<dbReference type="Proteomes" id="UP000249254">
    <property type="component" value="Unassembled WGS sequence"/>
</dbReference>
<sequence>MLRHLILAAAIAAAPAAAFAGDLTPEAAREVTDQIIAGMDTYIDPAVAARVQASLRAHREDYAGLGSREAFAAAVSKDLYAASHDGHLKVSLKTLEATRAAALTPEQEELADQRAAYGLSTVRRLPGNIGYLKLSYLENGEAGARLVDTALGLLRHTDALIIDLRENRGGGGRADEEIIGHLAGKPIPMARITWRNPDGTTTVDQREAARPAGGPLYPDRPVFVLVSHKTFSAAEELVYDLKASGRAVIVGETTGGGANPANRPVPLGYGLRVFIPNGHVEHPLTHANWEGAGIAPDVPVSVDQALVEAYGRALKAARPLVATPASEKERAAAIADPRAALIADQSL</sequence>
<dbReference type="SMART" id="SM00245">
    <property type="entry name" value="TSPc"/>
    <property type="match status" value="1"/>
</dbReference>
<organism evidence="3 4">
    <name type="scientific">Phenylobacterium soli</name>
    <dbReference type="NCBI Taxonomy" id="2170551"/>
    <lineage>
        <taxon>Bacteria</taxon>
        <taxon>Pseudomonadati</taxon>
        <taxon>Pseudomonadota</taxon>
        <taxon>Alphaproteobacteria</taxon>
        <taxon>Caulobacterales</taxon>
        <taxon>Caulobacteraceae</taxon>
        <taxon>Phenylobacterium</taxon>
    </lineage>
</organism>
<dbReference type="InterPro" id="IPR005151">
    <property type="entry name" value="Tail-specific_protease"/>
</dbReference>
<dbReference type="Gene3D" id="3.90.226.10">
    <property type="entry name" value="2-enoyl-CoA Hydratase, Chain A, domain 1"/>
    <property type="match status" value="1"/>
</dbReference>
<gene>
    <name evidence="3" type="ORF">DJ017_12435</name>
</gene>
<feature type="signal peptide" evidence="1">
    <location>
        <begin position="1"/>
        <end position="20"/>
    </location>
</feature>
<feature type="chain" id="PRO_5016466855" description="Tail specific protease domain-containing protein" evidence="1">
    <location>
        <begin position="21"/>
        <end position="347"/>
    </location>
</feature>
<keyword evidence="1" id="KW-0732">Signal</keyword>
<dbReference type="Pfam" id="PF03572">
    <property type="entry name" value="Peptidase_S41"/>
    <property type="match status" value="1"/>
</dbReference>
<proteinExistence type="predicted"/>
<feature type="domain" description="Tail specific protease" evidence="2">
    <location>
        <begin position="96"/>
        <end position="301"/>
    </location>
</feature>
<dbReference type="GO" id="GO:0008236">
    <property type="term" value="F:serine-type peptidase activity"/>
    <property type="evidence" value="ECO:0007669"/>
    <property type="project" value="InterPro"/>
</dbReference>
<accession>A0A328AMR8</accession>
<dbReference type="InterPro" id="IPR029045">
    <property type="entry name" value="ClpP/crotonase-like_dom_sf"/>
</dbReference>
<evidence type="ECO:0000259" key="2">
    <source>
        <dbReference type="SMART" id="SM00245"/>
    </source>
</evidence>
<evidence type="ECO:0000313" key="3">
    <source>
        <dbReference type="EMBL" id="RAK55266.1"/>
    </source>
</evidence>
<evidence type="ECO:0000313" key="4">
    <source>
        <dbReference type="Proteomes" id="UP000249254"/>
    </source>
</evidence>
<dbReference type="AlphaFoldDB" id="A0A328AMR8"/>
<evidence type="ECO:0000256" key="1">
    <source>
        <dbReference type="SAM" id="SignalP"/>
    </source>
</evidence>
<comment type="caution">
    <text evidence="3">The sequence shown here is derived from an EMBL/GenBank/DDBJ whole genome shotgun (WGS) entry which is preliminary data.</text>
</comment>
<dbReference type="CDD" id="cd07563">
    <property type="entry name" value="Peptidase_S41_IRBP"/>
    <property type="match status" value="1"/>
</dbReference>
<dbReference type="PANTHER" id="PTHR11261">
    <property type="entry name" value="INTERPHOTORECEPTOR RETINOID-BINDING PROTEIN"/>
    <property type="match status" value="1"/>
</dbReference>
<dbReference type="SUPFAM" id="SSF52096">
    <property type="entry name" value="ClpP/crotonase"/>
    <property type="match status" value="1"/>
</dbReference>
<protein>
    <recommendedName>
        <fullName evidence="2">Tail specific protease domain-containing protein</fullName>
    </recommendedName>
</protein>
<keyword evidence="4" id="KW-1185">Reference proteome</keyword>
<dbReference type="OrthoDB" id="9758793at2"/>